<dbReference type="Gene3D" id="2.170.130.10">
    <property type="entry name" value="TonB-dependent receptor, plug domain"/>
    <property type="match status" value="1"/>
</dbReference>
<dbReference type="PANTHER" id="PTHR30069:SF42">
    <property type="entry name" value="FERRIC AEROBACTIN RECEPTOR"/>
    <property type="match status" value="1"/>
</dbReference>
<name>A0ABQ0MX04_9GAMM</name>
<dbReference type="EMBL" id="BDQM01000021">
    <property type="protein sequence ID" value="GAW96880.1"/>
    <property type="molecule type" value="Genomic_DNA"/>
</dbReference>
<evidence type="ECO:0000256" key="10">
    <source>
        <dbReference type="SAM" id="SignalP"/>
    </source>
</evidence>
<dbReference type="Proteomes" id="UP000197068">
    <property type="component" value="Unassembled WGS sequence"/>
</dbReference>
<sequence>MVLKTSITLLALAIAGQAHGQVNQINQQSQIQPKASAQDIERIIVTGSRIAENIDEVPASITIITQKQIAQQLMVSSEIQSLLANLVPGMSPSTGTSSNSGQTLRGRAPLVMIDGVPQSTPLRNGALGIRTLDASVIERIEVIKGATSIYGNGAAGGIINYITKKANSDKKLSGHASISTRFSAVELEDSVGQRYEAGINGEVNNFNYVFNASYEENGLQRDADGDILGLKYGLSDAVMQNYFAKLGYHFDDEKSLQFTYNYYQSKQGVNLIDQVGNINTGEKTQAIAVPVGKSVLGEPQGPTNHNLMLKYVDDEIFAQTGLMVDLYRQEVENIFFYSPTLANPDAGYSGGQSLIRSEKKGLRLTFNTRVDFSLANGDSVETTFIYGIDALNDVTSQPMVDGRVWVPEMDMESLAGFLQTKLIYNDDLVIKFGVRQEDIDLTVNDYSTLKLCKKIDQCSVPVNVIGDTLNYTATTYNIGVKYNALALFSPFISYSQGADISDTGRLLRTATVTDIALIHTQASIIDNYELGFSSDFEQVHFEFATYFSTSEFGTTNKFNEVTGVYMPVRAPQEIYGYEALINYEINEAWVVNATYSWVEGKNTADDVYLGAKQISPPKATVNLNWQPSHTISLALNYLYVGNRKRFEPVDGEYVGDQGPIDSYQIVNVSGNYNFASDWSAFIGIENLFNQDYYPTKSQGYTYGGYNIKGLGTTVNIGVNYQF</sequence>
<protein>
    <submittedName>
        <fullName evidence="13">TonB-dependent receptor</fullName>
    </submittedName>
</protein>
<dbReference type="SUPFAM" id="SSF56935">
    <property type="entry name" value="Porins"/>
    <property type="match status" value="1"/>
</dbReference>
<comment type="similarity">
    <text evidence="8 9">Belongs to the TonB-dependent receptor family.</text>
</comment>
<keyword evidence="14" id="KW-1185">Reference proteome</keyword>
<dbReference type="Pfam" id="PF00593">
    <property type="entry name" value="TonB_dep_Rec_b-barrel"/>
    <property type="match status" value="1"/>
</dbReference>
<evidence type="ECO:0000256" key="3">
    <source>
        <dbReference type="ARBA" id="ARBA00022452"/>
    </source>
</evidence>
<evidence type="ECO:0000313" key="14">
    <source>
        <dbReference type="Proteomes" id="UP000197068"/>
    </source>
</evidence>
<keyword evidence="2 8" id="KW-0813">Transport</keyword>
<keyword evidence="7 8" id="KW-0998">Cell outer membrane</keyword>
<evidence type="ECO:0000256" key="1">
    <source>
        <dbReference type="ARBA" id="ARBA00004571"/>
    </source>
</evidence>
<dbReference type="InterPro" id="IPR037066">
    <property type="entry name" value="Plug_dom_sf"/>
</dbReference>
<evidence type="ECO:0000256" key="8">
    <source>
        <dbReference type="PROSITE-ProRule" id="PRU01360"/>
    </source>
</evidence>
<organism evidence="13 14">
    <name type="scientific">Colwellia marinimaniae</name>
    <dbReference type="NCBI Taxonomy" id="1513592"/>
    <lineage>
        <taxon>Bacteria</taxon>
        <taxon>Pseudomonadati</taxon>
        <taxon>Pseudomonadota</taxon>
        <taxon>Gammaproteobacteria</taxon>
        <taxon>Alteromonadales</taxon>
        <taxon>Colwelliaceae</taxon>
        <taxon>Colwellia</taxon>
    </lineage>
</organism>
<feature type="signal peptide" evidence="10">
    <location>
        <begin position="1"/>
        <end position="20"/>
    </location>
</feature>
<comment type="subcellular location">
    <subcellularLocation>
        <location evidence="1 8">Cell outer membrane</location>
        <topology evidence="1 8">Multi-pass membrane protein</topology>
    </subcellularLocation>
</comment>
<keyword evidence="3 8" id="KW-1134">Transmembrane beta strand</keyword>
<dbReference type="InterPro" id="IPR039426">
    <property type="entry name" value="TonB-dep_rcpt-like"/>
</dbReference>
<feature type="domain" description="TonB-dependent receptor-like beta-barrel" evidence="11">
    <location>
        <begin position="202"/>
        <end position="687"/>
    </location>
</feature>
<evidence type="ECO:0000256" key="6">
    <source>
        <dbReference type="ARBA" id="ARBA00023136"/>
    </source>
</evidence>
<dbReference type="PANTHER" id="PTHR30069">
    <property type="entry name" value="TONB-DEPENDENT OUTER MEMBRANE RECEPTOR"/>
    <property type="match status" value="1"/>
</dbReference>
<proteinExistence type="inferred from homology"/>
<keyword evidence="10" id="KW-0732">Signal</keyword>
<evidence type="ECO:0000313" key="13">
    <source>
        <dbReference type="EMBL" id="GAW96880.1"/>
    </source>
</evidence>
<dbReference type="CDD" id="cd01347">
    <property type="entry name" value="ligand_gated_channel"/>
    <property type="match status" value="1"/>
</dbReference>
<gene>
    <name evidence="13" type="ORF">MTCD1_02503</name>
</gene>
<evidence type="ECO:0000256" key="4">
    <source>
        <dbReference type="ARBA" id="ARBA00022692"/>
    </source>
</evidence>
<dbReference type="Pfam" id="PF07715">
    <property type="entry name" value="Plug"/>
    <property type="match status" value="1"/>
</dbReference>
<dbReference type="InterPro" id="IPR000531">
    <property type="entry name" value="Beta-barrel_TonB"/>
</dbReference>
<keyword evidence="13" id="KW-0675">Receptor</keyword>
<keyword evidence="5 9" id="KW-0798">TonB box</keyword>
<feature type="domain" description="TonB-dependent receptor plug" evidence="12">
    <location>
        <begin position="55"/>
        <end position="158"/>
    </location>
</feature>
<dbReference type="InterPro" id="IPR036942">
    <property type="entry name" value="Beta-barrel_TonB_sf"/>
</dbReference>
<accession>A0ABQ0MX04</accession>
<dbReference type="Gene3D" id="2.40.170.20">
    <property type="entry name" value="TonB-dependent receptor, beta-barrel domain"/>
    <property type="match status" value="1"/>
</dbReference>
<feature type="chain" id="PRO_5046144617" evidence="10">
    <location>
        <begin position="21"/>
        <end position="722"/>
    </location>
</feature>
<evidence type="ECO:0000256" key="7">
    <source>
        <dbReference type="ARBA" id="ARBA00023237"/>
    </source>
</evidence>
<keyword evidence="4 8" id="KW-0812">Transmembrane</keyword>
<evidence type="ECO:0000259" key="11">
    <source>
        <dbReference type="Pfam" id="PF00593"/>
    </source>
</evidence>
<comment type="caution">
    <text evidence="13">The sequence shown here is derived from an EMBL/GenBank/DDBJ whole genome shotgun (WGS) entry which is preliminary data.</text>
</comment>
<keyword evidence="6 8" id="KW-0472">Membrane</keyword>
<evidence type="ECO:0000256" key="9">
    <source>
        <dbReference type="RuleBase" id="RU003357"/>
    </source>
</evidence>
<evidence type="ECO:0000256" key="5">
    <source>
        <dbReference type="ARBA" id="ARBA00023077"/>
    </source>
</evidence>
<dbReference type="InterPro" id="IPR012910">
    <property type="entry name" value="Plug_dom"/>
</dbReference>
<evidence type="ECO:0000259" key="12">
    <source>
        <dbReference type="Pfam" id="PF07715"/>
    </source>
</evidence>
<evidence type="ECO:0000256" key="2">
    <source>
        <dbReference type="ARBA" id="ARBA00022448"/>
    </source>
</evidence>
<reference evidence="13 14" key="1">
    <citation type="submission" date="2017-06" db="EMBL/GenBank/DDBJ databases">
        <title>Whole Genome Sequences of Colwellia marinimaniae MTCD1.</title>
        <authorList>
            <person name="Kusumoto H."/>
            <person name="Inoue M."/>
            <person name="Tanikawa K."/>
            <person name="Maeji H."/>
            <person name="Cameron J.H."/>
            <person name="Bartlett D.H."/>
        </authorList>
    </citation>
    <scope>NUCLEOTIDE SEQUENCE [LARGE SCALE GENOMIC DNA]</scope>
    <source>
        <strain evidence="13 14">MTCD1</strain>
    </source>
</reference>
<dbReference type="PROSITE" id="PS52016">
    <property type="entry name" value="TONB_DEPENDENT_REC_3"/>
    <property type="match status" value="1"/>
</dbReference>